<reference evidence="2 3" key="1">
    <citation type="submission" date="2024-01" db="EMBL/GenBank/DDBJ databases">
        <title>The genomes of 5 underutilized Papilionoideae crops provide insights into root nodulation and disease resistanc.</title>
        <authorList>
            <person name="Jiang F."/>
        </authorList>
    </citation>
    <scope>NUCLEOTIDE SEQUENCE [LARGE SCALE GENOMIC DNA]</scope>
    <source>
        <strain evidence="2">LVBAO_FW01</strain>
        <tissue evidence="2">Leaves</tissue>
    </source>
</reference>
<comment type="caution">
    <text evidence="2">The sequence shown here is derived from an EMBL/GenBank/DDBJ whole genome shotgun (WGS) entry which is preliminary data.</text>
</comment>
<feature type="signal peptide" evidence="1">
    <location>
        <begin position="1"/>
        <end position="21"/>
    </location>
</feature>
<evidence type="ECO:0000313" key="2">
    <source>
        <dbReference type="EMBL" id="KAK7306079.1"/>
    </source>
</evidence>
<organism evidence="2 3">
    <name type="scientific">Canavalia gladiata</name>
    <name type="common">Sword bean</name>
    <name type="synonym">Dolichos gladiatus</name>
    <dbReference type="NCBI Taxonomy" id="3824"/>
    <lineage>
        <taxon>Eukaryota</taxon>
        <taxon>Viridiplantae</taxon>
        <taxon>Streptophyta</taxon>
        <taxon>Embryophyta</taxon>
        <taxon>Tracheophyta</taxon>
        <taxon>Spermatophyta</taxon>
        <taxon>Magnoliopsida</taxon>
        <taxon>eudicotyledons</taxon>
        <taxon>Gunneridae</taxon>
        <taxon>Pentapetalae</taxon>
        <taxon>rosids</taxon>
        <taxon>fabids</taxon>
        <taxon>Fabales</taxon>
        <taxon>Fabaceae</taxon>
        <taxon>Papilionoideae</taxon>
        <taxon>50 kb inversion clade</taxon>
        <taxon>NPAAA clade</taxon>
        <taxon>indigoferoid/millettioid clade</taxon>
        <taxon>Phaseoleae</taxon>
        <taxon>Canavalia</taxon>
    </lineage>
</organism>
<dbReference type="EMBL" id="JAYMYQ010000011">
    <property type="protein sequence ID" value="KAK7306079.1"/>
    <property type="molecule type" value="Genomic_DNA"/>
</dbReference>
<proteinExistence type="predicted"/>
<sequence>MSLGIGLTLLEFAMHLWFVICSSLLDHVGLLHIICGTPNYVALRPSNTLQKDQCCRFIQPERAQPPQVIPQHIRRRFVKNSIDSSIEYLPHDHTIGALKYSCKQGKHVDPRELQYQLEHAKIITNKLGYGVARGTPVRKVSQGKVIFFLKSDP</sequence>
<keyword evidence="3" id="KW-1185">Reference proteome</keyword>
<evidence type="ECO:0000256" key="1">
    <source>
        <dbReference type="SAM" id="SignalP"/>
    </source>
</evidence>
<name>A0AAN9PPZ0_CANGL</name>
<feature type="chain" id="PRO_5043029200" evidence="1">
    <location>
        <begin position="22"/>
        <end position="153"/>
    </location>
</feature>
<keyword evidence="1" id="KW-0732">Signal</keyword>
<evidence type="ECO:0000313" key="3">
    <source>
        <dbReference type="Proteomes" id="UP001367508"/>
    </source>
</evidence>
<dbReference type="AlphaFoldDB" id="A0AAN9PPZ0"/>
<protein>
    <submittedName>
        <fullName evidence="2">Uncharacterized protein</fullName>
    </submittedName>
</protein>
<accession>A0AAN9PPZ0</accession>
<dbReference type="Proteomes" id="UP001367508">
    <property type="component" value="Unassembled WGS sequence"/>
</dbReference>
<gene>
    <name evidence="2" type="ORF">VNO77_43999</name>
</gene>